<dbReference type="GO" id="GO:0051033">
    <property type="term" value="F:RNA transmembrane transporter activity"/>
    <property type="evidence" value="ECO:0007669"/>
    <property type="project" value="TreeGrafter"/>
</dbReference>
<evidence type="ECO:0000256" key="9">
    <source>
        <dbReference type="SAM" id="Phobius"/>
    </source>
</evidence>
<dbReference type="Proteomes" id="UP000440578">
    <property type="component" value="Unassembled WGS sequence"/>
</dbReference>
<gene>
    <name evidence="10" type="primary">SIDT1_0</name>
    <name evidence="10" type="ORF">FJT64_009869</name>
</gene>
<sequence length="742" mass="80825">MRRLPLNEVVTDRVSAHRMHMYAARYTAGASGTMKLRVSAIGDPLPSADMPLSVSVRTSAGGYSFPLPLPAARQDSNAAPATSVSRIMCPSSGRGRVDAQDACFVTLGVGGGPGPGYRDVAYEYELRLSVLNASRWFLETDAPPRQLAVAVAAPIVFQYRWPDDPSVRMVRVGVASGDAPCTADSRPCAGPICDPGMEGDVGACASLAVQRPICPLTLSVGDLLAAASRHLTFTACATTVVKRDDPNFVDGFFVSVLLHEDDSVCYPEGRQRNGTASITKPVRVTISRHDVAYGNIAIPVVLAILCMIIGAVSFSISTRIQARFARKAEDPHSTKEHRSDGEELEEDMATEGRQALQEERPVSEQVPMSSNLRPATVLLTCAFIIVAFGVNSVATDVRNERRSGSLDTCYRNDLCRTDGGTVPDLNHVLSNLPYTGAGAGFLFAVYAQQRMYAAAQRDASVPVGVPHDFSLFASLGVGLMLEGVTSGLYHVCPNNRNSHIDFFFIYYLYAAMGAKLFQTRRGITSRFHYTPALLVAGITLLGSLQDLVSSGRGLWITIMVVHMVCASIWASLMYLTGYVGFTAFRRRRRPVDRITRHIAVTHLVLNVTLAIVGLAAPFIFSDFSMYALLFFTLNSGLYIIFYMLAKKVGYRESPSWLSVLFMLLGLACMVPALVLFVFYNPYNTVASAALSRTSNRPCFAGFFDAHDVWHFLSAAALFFLLMGILTLDDDLMKTPRNKIPVF</sequence>
<reference evidence="10 11" key="1">
    <citation type="submission" date="2019-07" db="EMBL/GenBank/DDBJ databases">
        <title>Draft genome assembly of a fouling barnacle, Amphibalanus amphitrite (Darwin, 1854): The first reference genome for Thecostraca.</title>
        <authorList>
            <person name="Kim W."/>
        </authorList>
    </citation>
    <scope>NUCLEOTIDE SEQUENCE [LARGE SCALE GENOMIC DNA]</scope>
    <source>
        <strain evidence="10">SNU_AA5</strain>
        <tissue evidence="10">Soma without cirri and trophi</tissue>
    </source>
</reference>
<dbReference type="GO" id="GO:0003725">
    <property type="term" value="F:double-stranded RNA binding"/>
    <property type="evidence" value="ECO:0007669"/>
    <property type="project" value="TreeGrafter"/>
</dbReference>
<dbReference type="PANTHER" id="PTHR12185:SF14">
    <property type="entry name" value="CHOLESTEROL UPTAKE PROTEIN 1"/>
    <property type="match status" value="1"/>
</dbReference>
<evidence type="ECO:0000256" key="4">
    <source>
        <dbReference type="ARBA" id="ARBA00022729"/>
    </source>
</evidence>
<dbReference type="OrthoDB" id="416618at2759"/>
<keyword evidence="3 9" id="KW-0812">Transmembrane</keyword>
<dbReference type="InterPro" id="IPR025958">
    <property type="entry name" value="SID1_TM_fam"/>
</dbReference>
<feature type="region of interest" description="Disordered" evidence="8">
    <location>
        <begin position="325"/>
        <end position="368"/>
    </location>
</feature>
<protein>
    <submittedName>
        <fullName evidence="10">SID1 transmembrane family member 1</fullName>
    </submittedName>
</protein>
<feature type="transmembrane region" description="Helical" evidence="9">
    <location>
        <begin position="296"/>
        <end position="317"/>
    </location>
</feature>
<feature type="transmembrane region" description="Helical" evidence="9">
    <location>
        <begin position="432"/>
        <end position="448"/>
    </location>
</feature>
<keyword evidence="5 9" id="KW-1133">Transmembrane helix</keyword>
<evidence type="ECO:0000313" key="11">
    <source>
        <dbReference type="Proteomes" id="UP000440578"/>
    </source>
</evidence>
<evidence type="ECO:0000256" key="5">
    <source>
        <dbReference type="ARBA" id="ARBA00022989"/>
    </source>
</evidence>
<name>A0A6A4VL81_AMPAM</name>
<feature type="transmembrane region" description="Helical" evidence="9">
    <location>
        <begin position="657"/>
        <end position="679"/>
    </location>
</feature>
<dbReference type="EMBL" id="VIIS01001839">
    <property type="protein sequence ID" value="KAF0292080.1"/>
    <property type="molecule type" value="Genomic_DNA"/>
</dbReference>
<comment type="similarity">
    <text evidence="2">Belongs to the SID1 family.</text>
</comment>
<evidence type="ECO:0000256" key="6">
    <source>
        <dbReference type="ARBA" id="ARBA00023136"/>
    </source>
</evidence>
<keyword evidence="7" id="KW-0325">Glycoprotein</keyword>
<organism evidence="10 11">
    <name type="scientific">Amphibalanus amphitrite</name>
    <name type="common">Striped barnacle</name>
    <name type="synonym">Balanus amphitrite</name>
    <dbReference type="NCBI Taxonomy" id="1232801"/>
    <lineage>
        <taxon>Eukaryota</taxon>
        <taxon>Metazoa</taxon>
        <taxon>Ecdysozoa</taxon>
        <taxon>Arthropoda</taxon>
        <taxon>Crustacea</taxon>
        <taxon>Multicrustacea</taxon>
        <taxon>Cirripedia</taxon>
        <taxon>Thoracica</taxon>
        <taxon>Thoracicalcarea</taxon>
        <taxon>Balanomorpha</taxon>
        <taxon>Balanoidea</taxon>
        <taxon>Balanidae</taxon>
        <taxon>Amphibalaninae</taxon>
        <taxon>Amphibalanus</taxon>
    </lineage>
</organism>
<feature type="transmembrane region" description="Helical" evidence="9">
    <location>
        <begin position="598"/>
        <end position="620"/>
    </location>
</feature>
<dbReference type="GO" id="GO:0005764">
    <property type="term" value="C:lysosome"/>
    <property type="evidence" value="ECO:0007669"/>
    <property type="project" value="TreeGrafter"/>
</dbReference>
<dbReference type="PANTHER" id="PTHR12185">
    <property type="entry name" value="SID1 TRANSMEMBRANE FAMILY MEMEBER"/>
    <property type="match status" value="1"/>
</dbReference>
<feature type="transmembrane region" description="Helical" evidence="9">
    <location>
        <begin position="554"/>
        <end position="577"/>
    </location>
</feature>
<dbReference type="GO" id="GO:0005886">
    <property type="term" value="C:plasma membrane"/>
    <property type="evidence" value="ECO:0007669"/>
    <property type="project" value="TreeGrafter"/>
</dbReference>
<evidence type="ECO:0000256" key="2">
    <source>
        <dbReference type="ARBA" id="ARBA00006618"/>
    </source>
</evidence>
<proteinExistence type="inferred from homology"/>
<keyword evidence="6 9" id="KW-0472">Membrane</keyword>
<dbReference type="Pfam" id="PF13965">
    <property type="entry name" value="SID-1_RNA_chan"/>
    <property type="match status" value="1"/>
</dbReference>
<evidence type="ECO:0000313" key="10">
    <source>
        <dbReference type="EMBL" id="KAF0292080.1"/>
    </source>
</evidence>
<keyword evidence="11" id="KW-1185">Reference proteome</keyword>
<feature type="transmembrane region" description="Helical" evidence="9">
    <location>
        <begin position="626"/>
        <end position="645"/>
    </location>
</feature>
<accession>A0A6A4VL81</accession>
<comment type="subcellular location">
    <subcellularLocation>
        <location evidence="1">Membrane</location>
        <topology evidence="1">Multi-pass membrane protein</topology>
    </subcellularLocation>
</comment>
<feature type="compositionally biased region" description="Basic and acidic residues" evidence="8">
    <location>
        <begin position="326"/>
        <end position="341"/>
    </location>
</feature>
<feature type="transmembrane region" description="Helical" evidence="9">
    <location>
        <begin position="529"/>
        <end position="548"/>
    </location>
</feature>
<comment type="caution">
    <text evidence="10">The sequence shown here is derived from an EMBL/GenBank/DDBJ whole genome shotgun (WGS) entry which is preliminary data.</text>
</comment>
<feature type="transmembrane region" description="Helical" evidence="9">
    <location>
        <begin position="708"/>
        <end position="727"/>
    </location>
</feature>
<evidence type="ECO:0000256" key="1">
    <source>
        <dbReference type="ARBA" id="ARBA00004141"/>
    </source>
</evidence>
<evidence type="ECO:0000256" key="3">
    <source>
        <dbReference type="ARBA" id="ARBA00022692"/>
    </source>
</evidence>
<evidence type="ECO:0000256" key="8">
    <source>
        <dbReference type="SAM" id="MobiDB-lite"/>
    </source>
</evidence>
<dbReference type="AlphaFoldDB" id="A0A6A4VL81"/>
<evidence type="ECO:0000256" key="7">
    <source>
        <dbReference type="ARBA" id="ARBA00023180"/>
    </source>
</evidence>
<keyword evidence="4" id="KW-0732">Signal</keyword>
<feature type="transmembrane region" description="Helical" evidence="9">
    <location>
        <begin position="375"/>
        <end position="394"/>
    </location>
</feature>